<evidence type="ECO:0000313" key="6">
    <source>
        <dbReference type="Proteomes" id="UP000448943"/>
    </source>
</evidence>
<dbReference type="OrthoDB" id="9803764at2"/>
<dbReference type="PROSITE" id="PS01124">
    <property type="entry name" value="HTH_ARAC_FAMILY_2"/>
    <property type="match status" value="1"/>
</dbReference>
<keyword evidence="2" id="KW-0238">DNA-binding</keyword>
<dbReference type="GO" id="GO:0003700">
    <property type="term" value="F:DNA-binding transcription factor activity"/>
    <property type="evidence" value="ECO:0007669"/>
    <property type="project" value="InterPro"/>
</dbReference>
<comment type="caution">
    <text evidence="5">The sequence shown here is derived from an EMBL/GenBank/DDBJ whole genome shotgun (WGS) entry which is preliminary data.</text>
</comment>
<accession>A0A6N9Q5X1</accession>
<reference evidence="5 6" key="1">
    <citation type="submission" date="2019-01" db="EMBL/GenBank/DDBJ databases">
        <title>Chengkuizengella sp. nov., isolated from deep-sea sediment of East Pacific Ocean.</title>
        <authorList>
            <person name="Yang J."/>
            <person name="Lai Q."/>
            <person name="Shao Z."/>
        </authorList>
    </citation>
    <scope>NUCLEOTIDE SEQUENCE [LARGE SCALE GENOMIC DNA]</scope>
    <source>
        <strain evidence="5 6">YPA3-1-1</strain>
    </source>
</reference>
<dbReference type="GO" id="GO:0043565">
    <property type="term" value="F:sequence-specific DNA binding"/>
    <property type="evidence" value="ECO:0007669"/>
    <property type="project" value="InterPro"/>
</dbReference>
<dbReference type="InterPro" id="IPR014710">
    <property type="entry name" value="RmlC-like_jellyroll"/>
</dbReference>
<dbReference type="Pfam" id="PF12833">
    <property type="entry name" value="HTH_18"/>
    <property type="match status" value="1"/>
</dbReference>
<dbReference type="PANTHER" id="PTHR43280:SF2">
    <property type="entry name" value="HTH-TYPE TRANSCRIPTIONAL REGULATOR EXSA"/>
    <property type="match status" value="1"/>
</dbReference>
<dbReference type="PANTHER" id="PTHR43280">
    <property type="entry name" value="ARAC-FAMILY TRANSCRIPTIONAL REGULATOR"/>
    <property type="match status" value="1"/>
</dbReference>
<gene>
    <name evidence="5" type="ORF">ERL59_14170</name>
</gene>
<dbReference type="EMBL" id="SIJB01000029">
    <property type="protein sequence ID" value="NBI30093.1"/>
    <property type="molecule type" value="Genomic_DNA"/>
</dbReference>
<dbReference type="InterPro" id="IPR037923">
    <property type="entry name" value="HTH-like"/>
</dbReference>
<evidence type="ECO:0000256" key="1">
    <source>
        <dbReference type="ARBA" id="ARBA00023015"/>
    </source>
</evidence>
<protein>
    <submittedName>
        <fullName evidence="5">AraC family transcriptional regulator</fullName>
    </submittedName>
</protein>
<name>A0A6N9Q5X1_9BACL</name>
<dbReference type="InterPro" id="IPR018062">
    <property type="entry name" value="HTH_AraC-typ_CS"/>
</dbReference>
<dbReference type="SUPFAM" id="SSF46689">
    <property type="entry name" value="Homeodomain-like"/>
    <property type="match status" value="2"/>
</dbReference>
<dbReference type="RefSeq" id="WP_160646899.1">
    <property type="nucleotide sequence ID" value="NZ_SIJB01000029.1"/>
</dbReference>
<dbReference type="InterPro" id="IPR009057">
    <property type="entry name" value="Homeodomain-like_sf"/>
</dbReference>
<dbReference type="Pfam" id="PF02311">
    <property type="entry name" value="AraC_binding"/>
    <property type="match status" value="1"/>
</dbReference>
<dbReference type="Gene3D" id="2.60.120.10">
    <property type="entry name" value="Jelly Rolls"/>
    <property type="match status" value="1"/>
</dbReference>
<dbReference type="InterPro" id="IPR003313">
    <property type="entry name" value="AraC-bd"/>
</dbReference>
<dbReference type="SMART" id="SM00342">
    <property type="entry name" value="HTH_ARAC"/>
    <property type="match status" value="1"/>
</dbReference>
<proteinExistence type="predicted"/>
<dbReference type="Proteomes" id="UP000448943">
    <property type="component" value="Unassembled WGS sequence"/>
</dbReference>
<evidence type="ECO:0000313" key="5">
    <source>
        <dbReference type="EMBL" id="NBI30093.1"/>
    </source>
</evidence>
<dbReference type="AlphaFoldDB" id="A0A6N9Q5X1"/>
<evidence type="ECO:0000256" key="3">
    <source>
        <dbReference type="ARBA" id="ARBA00023163"/>
    </source>
</evidence>
<dbReference type="PROSITE" id="PS00041">
    <property type="entry name" value="HTH_ARAC_FAMILY_1"/>
    <property type="match status" value="1"/>
</dbReference>
<keyword evidence="6" id="KW-1185">Reference proteome</keyword>
<sequence length="262" mass="31130">MLHINVNSFVVTRYFAKITCEPEWKWIKRDVPLPHYDLFYVWDGQGEVVVNDQTFQVSKGSCFLFRPGDFTSATHDPQNPLTITYIHFSIKKKPDQIPVRYRVIKNTLDFQTILSSYVRLMLNEEEYAMQEAQLILKQLMIHLLRSDQDSGNDVQQKQHHLKESIYEVANYIHEHPSEWFTLEELANRAQISPRYFSLKFKELIGKSFREYMIESRIERAQYLLYYTGMNVTEVATALGYEDIYFFSKQFKKYKGFNPSTLK</sequence>
<keyword evidence="3" id="KW-0804">Transcription</keyword>
<dbReference type="Gene3D" id="1.10.10.60">
    <property type="entry name" value="Homeodomain-like"/>
    <property type="match status" value="2"/>
</dbReference>
<dbReference type="SUPFAM" id="SSF51215">
    <property type="entry name" value="Regulatory protein AraC"/>
    <property type="match status" value="1"/>
</dbReference>
<evidence type="ECO:0000259" key="4">
    <source>
        <dbReference type="PROSITE" id="PS01124"/>
    </source>
</evidence>
<feature type="domain" description="HTH araC/xylS-type" evidence="4">
    <location>
        <begin position="166"/>
        <end position="262"/>
    </location>
</feature>
<keyword evidence="1" id="KW-0805">Transcription regulation</keyword>
<organism evidence="5 6">
    <name type="scientific">Chengkuizengella marina</name>
    <dbReference type="NCBI Taxonomy" id="2507566"/>
    <lineage>
        <taxon>Bacteria</taxon>
        <taxon>Bacillati</taxon>
        <taxon>Bacillota</taxon>
        <taxon>Bacilli</taxon>
        <taxon>Bacillales</taxon>
        <taxon>Paenibacillaceae</taxon>
        <taxon>Chengkuizengella</taxon>
    </lineage>
</organism>
<evidence type="ECO:0000256" key="2">
    <source>
        <dbReference type="ARBA" id="ARBA00023125"/>
    </source>
</evidence>
<dbReference type="InterPro" id="IPR018060">
    <property type="entry name" value="HTH_AraC"/>
</dbReference>